<dbReference type="EMBL" id="MU157827">
    <property type="protein sequence ID" value="KAF9534001.1"/>
    <property type="molecule type" value="Genomic_DNA"/>
</dbReference>
<evidence type="ECO:0000313" key="3">
    <source>
        <dbReference type="Proteomes" id="UP000807306"/>
    </source>
</evidence>
<reference evidence="2" key="1">
    <citation type="submission" date="2020-11" db="EMBL/GenBank/DDBJ databases">
        <authorList>
            <consortium name="DOE Joint Genome Institute"/>
            <person name="Ahrendt S."/>
            <person name="Riley R."/>
            <person name="Andreopoulos W."/>
            <person name="Labutti K."/>
            <person name="Pangilinan J."/>
            <person name="Ruiz-Duenas F.J."/>
            <person name="Barrasa J.M."/>
            <person name="Sanchez-Garcia M."/>
            <person name="Camarero S."/>
            <person name="Miyauchi S."/>
            <person name="Serrano A."/>
            <person name="Linde D."/>
            <person name="Babiker R."/>
            <person name="Drula E."/>
            <person name="Ayuso-Fernandez I."/>
            <person name="Pacheco R."/>
            <person name="Padilla G."/>
            <person name="Ferreira P."/>
            <person name="Barriuso J."/>
            <person name="Kellner H."/>
            <person name="Castanera R."/>
            <person name="Alfaro M."/>
            <person name="Ramirez L."/>
            <person name="Pisabarro A.G."/>
            <person name="Kuo A."/>
            <person name="Tritt A."/>
            <person name="Lipzen A."/>
            <person name="He G."/>
            <person name="Yan M."/>
            <person name="Ng V."/>
            <person name="Cullen D."/>
            <person name="Martin F."/>
            <person name="Rosso M.-N."/>
            <person name="Henrissat B."/>
            <person name="Hibbett D."/>
            <person name="Martinez A.T."/>
            <person name="Grigoriev I.V."/>
        </authorList>
    </citation>
    <scope>NUCLEOTIDE SEQUENCE</scope>
    <source>
        <strain evidence="2">CBS 506.95</strain>
    </source>
</reference>
<comment type="caution">
    <text evidence="2">The sequence shown here is derived from an EMBL/GenBank/DDBJ whole genome shotgun (WGS) entry which is preliminary data.</text>
</comment>
<dbReference type="Proteomes" id="UP000807306">
    <property type="component" value="Unassembled WGS sequence"/>
</dbReference>
<feature type="region of interest" description="Disordered" evidence="1">
    <location>
        <begin position="61"/>
        <end position="108"/>
    </location>
</feature>
<evidence type="ECO:0000313" key="2">
    <source>
        <dbReference type="EMBL" id="KAF9534001.1"/>
    </source>
</evidence>
<organism evidence="2 3">
    <name type="scientific">Crepidotus variabilis</name>
    <dbReference type="NCBI Taxonomy" id="179855"/>
    <lineage>
        <taxon>Eukaryota</taxon>
        <taxon>Fungi</taxon>
        <taxon>Dikarya</taxon>
        <taxon>Basidiomycota</taxon>
        <taxon>Agaricomycotina</taxon>
        <taxon>Agaricomycetes</taxon>
        <taxon>Agaricomycetidae</taxon>
        <taxon>Agaricales</taxon>
        <taxon>Agaricineae</taxon>
        <taxon>Crepidotaceae</taxon>
        <taxon>Crepidotus</taxon>
    </lineage>
</organism>
<protein>
    <submittedName>
        <fullName evidence="2">Uncharacterized protein</fullName>
    </submittedName>
</protein>
<dbReference type="AlphaFoldDB" id="A0A9P6JV00"/>
<keyword evidence="3" id="KW-1185">Reference proteome</keyword>
<name>A0A9P6JV00_9AGAR</name>
<feature type="compositionally biased region" description="Low complexity" evidence="1">
    <location>
        <begin position="66"/>
        <end position="77"/>
    </location>
</feature>
<sequence length="152" mass="17594">MLCMNEQRKLRLIESTGYGDRVASKAIWRDCIYHEMVAKFIFRYTSIDMLRAMEIVERQSMPPEASPVSGTDVSSSSNKGKRKADSVKPEELSDDDLSPEELLERQREAELEAQLEDLRKGREIRLKDKRTRKKVKMEIKPTFVSGEIIELT</sequence>
<evidence type="ECO:0000256" key="1">
    <source>
        <dbReference type="SAM" id="MobiDB-lite"/>
    </source>
</evidence>
<gene>
    <name evidence="2" type="ORF">CPB83DRAFT_902680</name>
</gene>
<proteinExistence type="predicted"/>
<feature type="compositionally biased region" description="Acidic residues" evidence="1">
    <location>
        <begin position="92"/>
        <end position="101"/>
    </location>
</feature>
<accession>A0A9P6JV00</accession>